<feature type="domain" description="Nudix hydrolase" evidence="2">
    <location>
        <begin position="3"/>
        <end position="135"/>
    </location>
</feature>
<dbReference type="InterPro" id="IPR000086">
    <property type="entry name" value="NUDIX_hydrolase_dom"/>
</dbReference>
<dbReference type="InterPro" id="IPR051325">
    <property type="entry name" value="Nudix_hydrolase_domain"/>
</dbReference>
<dbReference type="SUPFAM" id="SSF55811">
    <property type="entry name" value="Nudix"/>
    <property type="match status" value="1"/>
</dbReference>
<evidence type="ECO:0000256" key="1">
    <source>
        <dbReference type="ARBA" id="ARBA00022801"/>
    </source>
</evidence>
<dbReference type="PANTHER" id="PTHR21340">
    <property type="entry name" value="DIADENOSINE 5,5-P1,P4-TETRAPHOSPHATE PYROPHOSPHOHYDROLASE MUTT"/>
    <property type="match status" value="1"/>
</dbReference>
<dbReference type="Gene3D" id="3.90.79.10">
    <property type="entry name" value="Nucleoside Triphosphate Pyrophosphohydrolase"/>
    <property type="match status" value="1"/>
</dbReference>
<evidence type="ECO:0000313" key="3">
    <source>
        <dbReference type="EMBL" id="SUZ70417.1"/>
    </source>
</evidence>
<dbReference type="AlphaFoldDB" id="A0A381PWK1"/>
<dbReference type="EMBL" id="UINC01001091">
    <property type="protein sequence ID" value="SUZ70417.1"/>
    <property type="molecule type" value="Genomic_DNA"/>
</dbReference>
<reference evidence="3" key="1">
    <citation type="submission" date="2018-05" db="EMBL/GenBank/DDBJ databases">
        <authorList>
            <person name="Lanie J.A."/>
            <person name="Ng W.-L."/>
            <person name="Kazmierczak K.M."/>
            <person name="Andrzejewski T.M."/>
            <person name="Davidsen T.M."/>
            <person name="Wayne K.J."/>
            <person name="Tettelin H."/>
            <person name="Glass J.I."/>
            <person name="Rusch D."/>
            <person name="Podicherti R."/>
            <person name="Tsui H.-C.T."/>
            <person name="Winkler M.E."/>
        </authorList>
    </citation>
    <scope>NUCLEOTIDE SEQUENCE</scope>
</reference>
<organism evidence="3">
    <name type="scientific">marine metagenome</name>
    <dbReference type="NCBI Taxonomy" id="408172"/>
    <lineage>
        <taxon>unclassified sequences</taxon>
        <taxon>metagenomes</taxon>
        <taxon>ecological metagenomes</taxon>
    </lineage>
</organism>
<protein>
    <recommendedName>
        <fullName evidence="2">Nudix hydrolase domain-containing protein</fullName>
    </recommendedName>
</protein>
<dbReference type="PANTHER" id="PTHR21340:SF0">
    <property type="entry name" value="BIS(5'-NUCLEOSYL)-TETRAPHOSPHATASE [ASYMMETRICAL]"/>
    <property type="match status" value="1"/>
</dbReference>
<gene>
    <name evidence="3" type="ORF">METZ01_LOCUS23271</name>
</gene>
<accession>A0A381PWK1</accession>
<dbReference type="PROSITE" id="PS51462">
    <property type="entry name" value="NUDIX"/>
    <property type="match status" value="1"/>
</dbReference>
<dbReference type="GO" id="GO:0006754">
    <property type="term" value="P:ATP biosynthetic process"/>
    <property type="evidence" value="ECO:0007669"/>
    <property type="project" value="TreeGrafter"/>
</dbReference>
<keyword evidence="1" id="KW-0378">Hydrolase</keyword>
<dbReference type="InterPro" id="IPR015797">
    <property type="entry name" value="NUDIX_hydrolase-like_dom_sf"/>
</dbReference>
<proteinExistence type="predicted"/>
<name>A0A381PWK1_9ZZZZ</name>
<dbReference type="GO" id="GO:0006167">
    <property type="term" value="P:AMP biosynthetic process"/>
    <property type="evidence" value="ECO:0007669"/>
    <property type="project" value="TreeGrafter"/>
</dbReference>
<sequence length="151" mass="17618">MGNKIKAAGGVVIQGRKILFIKKNGRWDMPKGKLKKGANRKKTAMREICEETGLKKKDLKLLQLLMPTYHHIKIKGSINVKETFWFLVQYTGSPKAKLIPDRKEGITKCKWFEMDQLMLALKDSRPMIHYLIGFVLNEPIFQKYYKTYKNN</sequence>
<evidence type="ECO:0000259" key="2">
    <source>
        <dbReference type="PROSITE" id="PS51462"/>
    </source>
</evidence>
<dbReference type="Pfam" id="PF00293">
    <property type="entry name" value="NUDIX"/>
    <property type="match status" value="1"/>
</dbReference>
<dbReference type="GO" id="GO:0004081">
    <property type="term" value="F:bis(5'-nucleosyl)-tetraphosphatase (asymmetrical) activity"/>
    <property type="evidence" value="ECO:0007669"/>
    <property type="project" value="TreeGrafter"/>
</dbReference>